<evidence type="ECO:0000313" key="4">
    <source>
        <dbReference type="Proteomes" id="UP000355283"/>
    </source>
</evidence>
<sequence length="1074" mass="122541">MADECRDEEVEIDFMISSSSSSGDGDYSERDDEFDCREERLSEGHEEDERAFYTPFTSIKGPYGRDTSRFSQRNQSIIFQASRKLLFEQASSTMKVGDDHSEEDNGDWTGLHAPPCRPFPSPTSPSAPFAPECLIPDHLPADPTELHLTVSELAVVLRASEAERKHLGLTVQALRAQESQLLTQIQGMAKKQHELEEHLLLHAQTEHGSDGGEAEERKSVTLELLRGQMLETARLEVDGLKAALEESQRSNIRVVEEQNAGRNEVGALTEALKAEIKRLASQLASKAALECAAKREAKEWESRAQMEAERADELERRIEEVQCEIQRAERQQREEERRRLAVEATQEQAKAMARNLEDRLQQAHGDLLEAQTQLRNLEGELEAERRAGGGADAGQALALQMDALANQHRREIAALEEEVDRLRAEMAHAEISGMSDAMKTPLRPPARESGDSGRSALCRGAAQYLISCSPSPHGAQLSYLGLQDVGGTRIAEKRSPATVEGREMPSDCAMLLREGEREEGEERTCAGVDTTRSQSDLDDRSLLAQQIVREQALLAQQEKERQTWRREMEALKEERDQLQQVAPTLSSFPPSSSALEELKSLRRKAQEDRERLGSNARLLRFLTEEIGRGDVDLGGDDRPWEVRWQEKEDEEGDEGEEILPPEVRDLLEAVSRWAALWKARAWEEVKGEVMDLEETRWREKRIEKGNADERDERNDCDGASKLHEWRQTSSVTEEETTVVLTHAARRRHEQQATPEHELMIAVWRARVTSLEVAVEEKDRMLQQALEEANRVKLVQETALKEAESAYEKDLNAHVCRIRVLEKEVSRLEREAQLETIKKGQFEINADEVTAVVTDAVNQAKESWYEDERRRLDRIYLQFDQEKAAKDRRWREKFQEVGSKVQSLQYAFTELTKKTKEKEREAVQAAQILADREEREEEMRARLEQLDREVLLKDVTVRELKETLRREHKQILANAAAAKEAAEAEVLALKKRMGTEHEKEMNVVILSVRKHMREKYKMKVLGIRQAWEEERRDLLLQIETVCRGRKHGHKPSSSGDPLTISDAKRTSTRAIRLNK</sequence>
<proteinExistence type="predicted"/>
<dbReference type="Proteomes" id="UP000355283">
    <property type="component" value="Unassembled WGS sequence"/>
</dbReference>
<reference evidence="3 4" key="1">
    <citation type="submission" date="2019-01" db="EMBL/GenBank/DDBJ databases">
        <title>Nuclear Genome Assembly of the Microalgal Biofuel strain Nannochloropsis salina CCMP1776.</title>
        <authorList>
            <person name="Hovde B."/>
        </authorList>
    </citation>
    <scope>NUCLEOTIDE SEQUENCE [LARGE SCALE GENOMIC DNA]</scope>
    <source>
        <strain evidence="3 4">CCMP1776</strain>
    </source>
</reference>
<protein>
    <submittedName>
        <fullName evidence="3">Uncharacterized protein</fullName>
    </submittedName>
</protein>
<evidence type="ECO:0000256" key="2">
    <source>
        <dbReference type="SAM" id="MobiDB-lite"/>
    </source>
</evidence>
<gene>
    <name evidence="3" type="ORF">NSK_001933</name>
</gene>
<comment type="caution">
    <text evidence="3">The sequence shown here is derived from an EMBL/GenBank/DDBJ whole genome shotgun (WGS) entry which is preliminary data.</text>
</comment>
<keyword evidence="1" id="KW-0175">Coiled coil</keyword>
<feature type="coiled-coil region" evidence="1">
    <location>
        <begin position="297"/>
        <end position="432"/>
    </location>
</feature>
<organism evidence="3 4">
    <name type="scientific">Nannochloropsis salina CCMP1776</name>
    <dbReference type="NCBI Taxonomy" id="1027361"/>
    <lineage>
        <taxon>Eukaryota</taxon>
        <taxon>Sar</taxon>
        <taxon>Stramenopiles</taxon>
        <taxon>Ochrophyta</taxon>
        <taxon>Eustigmatophyceae</taxon>
        <taxon>Eustigmatales</taxon>
        <taxon>Monodopsidaceae</taxon>
        <taxon>Microchloropsis</taxon>
        <taxon>Microchloropsis salina</taxon>
    </lineage>
</organism>
<dbReference type="EMBL" id="SDOX01000007">
    <property type="protein sequence ID" value="TFJ86845.1"/>
    <property type="molecule type" value="Genomic_DNA"/>
</dbReference>
<feature type="region of interest" description="Disordered" evidence="2">
    <location>
        <begin position="14"/>
        <end position="50"/>
    </location>
</feature>
<keyword evidence="4" id="KW-1185">Reference proteome</keyword>
<evidence type="ECO:0000256" key="1">
    <source>
        <dbReference type="SAM" id="Coils"/>
    </source>
</evidence>
<accession>A0A4D9DBK8</accession>
<feature type="coiled-coil region" evidence="1">
    <location>
        <begin position="547"/>
        <end position="615"/>
    </location>
</feature>
<dbReference type="AlphaFoldDB" id="A0A4D9DBK8"/>
<feature type="coiled-coil region" evidence="1">
    <location>
        <begin position="915"/>
        <end position="991"/>
    </location>
</feature>
<feature type="region of interest" description="Disordered" evidence="2">
    <location>
        <begin position="1044"/>
        <end position="1074"/>
    </location>
</feature>
<feature type="compositionally biased region" description="Basic and acidic residues" evidence="2">
    <location>
        <begin position="37"/>
        <end position="50"/>
    </location>
</feature>
<feature type="coiled-coil region" evidence="1">
    <location>
        <begin position="767"/>
        <end position="837"/>
    </location>
</feature>
<evidence type="ECO:0000313" key="3">
    <source>
        <dbReference type="EMBL" id="TFJ86845.1"/>
    </source>
</evidence>
<name>A0A4D9DBK8_9STRA</name>